<gene>
    <name evidence="2" type="ORF">DTER00134_LOCUS8554</name>
</gene>
<feature type="region of interest" description="Disordered" evidence="1">
    <location>
        <begin position="26"/>
        <end position="87"/>
    </location>
</feature>
<dbReference type="EMBL" id="HBIP01014706">
    <property type="protein sequence ID" value="CAE0493481.1"/>
    <property type="molecule type" value="Transcribed_RNA"/>
</dbReference>
<sequence>MTLRADCPEVVVGTNQASILRYSAKVPSPSGKVTRPHDRQALTEGSAKPGALQAATSAGSGTQLRSQGDEEDEEEVAAKQSAAARESRKWRFGAGKVTLPILGSQKRS</sequence>
<feature type="compositionally biased region" description="Polar residues" evidence="1">
    <location>
        <begin position="54"/>
        <end position="66"/>
    </location>
</feature>
<evidence type="ECO:0000313" key="2">
    <source>
        <dbReference type="EMBL" id="CAE0493481.1"/>
    </source>
</evidence>
<protein>
    <submittedName>
        <fullName evidence="2">Uncharacterized protein</fullName>
    </submittedName>
</protein>
<evidence type="ECO:0000256" key="1">
    <source>
        <dbReference type="SAM" id="MobiDB-lite"/>
    </source>
</evidence>
<reference evidence="2" key="1">
    <citation type="submission" date="2021-01" db="EMBL/GenBank/DDBJ databases">
        <authorList>
            <person name="Corre E."/>
            <person name="Pelletier E."/>
            <person name="Niang G."/>
            <person name="Scheremetjew M."/>
            <person name="Finn R."/>
            <person name="Kale V."/>
            <person name="Holt S."/>
            <person name="Cochrane G."/>
            <person name="Meng A."/>
            <person name="Brown T."/>
            <person name="Cohen L."/>
        </authorList>
    </citation>
    <scope>NUCLEOTIDE SEQUENCE</scope>
    <source>
        <strain evidence="2">CCMP1320</strain>
    </source>
</reference>
<name>A0A7S3VM14_DUNTE</name>
<proteinExistence type="predicted"/>
<organism evidence="2">
    <name type="scientific">Dunaliella tertiolecta</name>
    <name type="common">Green alga</name>
    <dbReference type="NCBI Taxonomy" id="3047"/>
    <lineage>
        <taxon>Eukaryota</taxon>
        <taxon>Viridiplantae</taxon>
        <taxon>Chlorophyta</taxon>
        <taxon>core chlorophytes</taxon>
        <taxon>Chlorophyceae</taxon>
        <taxon>CS clade</taxon>
        <taxon>Chlamydomonadales</taxon>
        <taxon>Dunaliellaceae</taxon>
        <taxon>Dunaliella</taxon>
    </lineage>
</organism>
<accession>A0A7S3VM14</accession>
<dbReference type="AlphaFoldDB" id="A0A7S3VM14"/>